<dbReference type="GeneID" id="36539839"/>
<comment type="caution">
    <text evidence="2">The sequence shown here is derived from an EMBL/GenBank/DDBJ whole genome shotgun (WGS) entry which is preliminary data.</text>
</comment>
<protein>
    <submittedName>
        <fullName evidence="2">Uncharacterized protein</fullName>
    </submittedName>
</protein>
<feature type="transmembrane region" description="Helical" evidence="1">
    <location>
        <begin position="82"/>
        <end position="109"/>
    </location>
</feature>
<evidence type="ECO:0000313" key="3">
    <source>
        <dbReference type="Proteomes" id="UP000234474"/>
    </source>
</evidence>
<evidence type="ECO:0000256" key="1">
    <source>
        <dbReference type="SAM" id="Phobius"/>
    </source>
</evidence>
<dbReference type="RefSeq" id="XP_024686842.1">
    <property type="nucleotide sequence ID" value="XM_024832501.1"/>
</dbReference>
<dbReference type="VEuPathDB" id="FungiDB:P174DRAFT_9714"/>
<gene>
    <name evidence="2" type="ORF">P174DRAFT_9714</name>
</gene>
<keyword evidence="1" id="KW-0812">Transmembrane</keyword>
<dbReference type="AlphaFoldDB" id="A0A2I1CKU2"/>
<keyword evidence="3" id="KW-1185">Reference proteome</keyword>
<dbReference type="EMBL" id="MSZS01000001">
    <property type="protein sequence ID" value="PKX98247.1"/>
    <property type="molecule type" value="Genomic_DNA"/>
</dbReference>
<evidence type="ECO:0000313" key="2">
    <source>
        <dbReference type="EMBL" id="PKX98247.1"/>
    </source>
</evidence>
<accession>A0A2I1CKU2</accession>
<reference evidence="3" key="1">
    <citation type="journal article" date="2018" name="Proc. Natl. Acad. Sci. U.S.A.">
        <title>Linking secondary metabolites to gene clusters through genome sequencing of six diverse Aspergillus species.</title>
        <authorList>
            <person name="Kaerboelling I."/>
            <person name="Vesth T.C."/>
            <person name="Frisvad J.C."/>
            <person name="Nybo J.L."/>
            <person name="Theobald S."/>
            <person name="Kuo A."/>
            <person name="Bowyer P."/>
            <person name="Matsuda Y."/>
            <person name="Mondo S."/>
            <person name="Lyhne E.K."/>
            <person name="Kogle M.E."/>
            <person name="Clum A."/>
            <person name="Lipzen A."/>
            <person name="Salamov A."/>
            <person name="Ngan C.Y."/>
            <person name="Daum C."/>
            <person name="Chiniquy J."/>
            <person name="Barry K."/>
            <person name="LaButti K."/>
            <person name="Haridas S."/>
            <person name="Simmons B.A."/>
            <person name="Magnuson J.K."/>
            <person name="Mortensen U.H."/>
            <person name="Larsen T.O."/>
            <person name="Grigoriev I.V."/>
            <person name="Baker S.E."/>
            <person name="Andersen M.R."/>
        </authorList>
    </citation>
    <scope>NUCLEOTIDE SEQUENCE [LARGE SCALE GENOMIC DNA]</scope>
    <source>
        <strain evidence="3">IBT 16806</strain>
    </source>
</reference>
<dbReference type="Proteomes" id="UP000234474">
    <property type="component" value="Unassembled WGS sequence"/>
</dbReference>
<keyword evidence="1" id="KW-0472">Membrane</keyword>
<organism evidence="2 3">
    <name type="scientific">Aspergillus novofumigatus (strain IBT 16806)</name>
    <dbReference type="NCBI Taxonomy" id="1392255"/>
    <lineage>
        <taxon>Eukaryota</taxon>
        <taxon>Fungi</taxon>
        <taxon>Dikarya</taxon>
        <taxon>Ascomycota</taxon>
        <taxon>Pezizomycotina</taxon>
        <taxon>Eurotiomycetes</taxon>
        <taxon>Eurotiomycetidae</taxon>
        <taxon>Eurotiales</taxon>
        <taxon>Aspergillaceae</taxon>
        <taxon>Aspergillus</taxon>
        <taxon>Aspergillus subgen. Fumigati</taxon>
    </lineage>
</organism>
<keyword evidence="1" id="KW-1133">Transmembrane helix</keyword>
<sequence>MTRVLRPWQTRTHHCCDSCCGPPKALNQKGYIHGHDLQYNDVIAVMAPIVALKRLVDSQYMEELEKILFTFPKRNPSFVGDLVALLHFSCVLYSPYLLFWWSFFLHCLINDKKGTRHTLLTPQCCWSTTAVEMGVSFSSTVPFAPMPQ</sequence>
<name>A0A2I1CKU2_ASPN1</name>
<proteinExistence type="predicted"/>